<accession>A0A6B0UUT9</accession>
<proteinExistence type="predicted"/>
<sequence>MLTSPIHCRGLGFSTLVLACPVAEHNTACFVRWYLGTPTNWPGKNAETRHWLGSSTQVFLENQNKRFSLTPKLRSITVLAKTLSSGFRLRGDRCRPRAAASDSRRKIILMPRTYRRNAKLEKLGTNLLLLNECEGHERFWKREESSGR</sequence>
<organism evidence="2">
    <name type="scientific">Ixodes ricinus</name>
    <name type="common">Common tick</name>
    <name type="synonym">Acarus ricinus</name>
    <dbReference type="NCBI Taxonomy" id="34613"/>
    <lineage>
        <taxon>Eukaryota</taxon>
        <taxon>Metazoa</taxon>
        <taxon>Ecdysozoa</taxon>
        <taxon>Arthropoda</taxon>
        <taxon>Chelicerata</taxon>
        <taxon>Arachnida</taxon>
        <taxon>Acari</taxon>
        <taxon>Parasitiformes</taxon>
        <taxon>Ixodida</taxon>
        <taxon>Ixodoidea</taxon>
        <taxon>Ixodidae</taxon>
        <taxon>Ixodinae</taxon>
        <taxon>Ixodes</taxon>
    </lineage>
</organism>
<keyword evidence="1" id="KW-0732">Signal</keyword>
<evidence type="ECO:0008006" key="3">
    <source>
        <dbReference type="Google" id="ProtNLM"/>
    </source>
</evidence>
<evidence type="ECO:0000313" key="2">
    <source>
        <dbReference type="EMBL" id="MXU93583.1"/>
    </source>
</evidence>
<feature type="signal peptide" evidence="1">
    <location>
        <begin position="1"/>
        <end position="19"/>
    </location>
</feature>
<protein>
    <recommendedName>
        <fullName evidence="3">Secreted protein</fullName>
    </recommendedName>
</protein>
<name>A0A6B0UUT9_IXORI</name>
<feature type="chain" id="PRO_5025488233" description="Secreted protein" evidence="1">
    <location>
        <begin position="20"/>
        <end position="148"/>
    </location>
</feature>
<evidence type="ECO:0000256" key="1">
    <source>
        <dbReference type="SAM" id="SignalP"/>
    </source>
</evidence>
<dbReference type="EMBL" id="GIFC01011500">
    <property type="protein sequence ID" value="MXU93583.1"/>
    <property type="molecule type" value="Transcribed_RNA"/>
</dbReference>
<dbReference type="AlphaFoldDB" id="A0A6B0UUT9"/>
<reference evidence="2" key="1">
    <citation type="submission" date="2019-12" db="EMBL/GenBank/DDBJ databases">
        <title>An insight into the sialome of adult female Ixodes ricinus ticks feeding for 6 days.</title>
        <authorList>
            <person name="Perner J."/>
            <person name="Ribeiro J.M.C."/>
        </authorList>
    </citation>
    <scope>NUCLEOTIDE SEQUENCE</scope>
    <source>
        <strain evidence="2">Semi-engorged</strain>
        <tissue evidence="2">Salivary glands</tissue>
    </source>
</reference>